<dbReference type="AlphaFoldDB" id="A0A0M0JXN6"/>
<evidence type="ECO:0000256" key="9">
    <source>
        <dbReference type="SAM" id="MobiDB-lite"/>
    </source>
</evidence>
<dbReference type="Gene3D" id="3.40.50.300">
    <property type="entry name" value="P-loop containing nucleotide triphosphate hydrolases"/>
    <property type="match status" value="1"/>
</dbReference>
<dbReference type="GO" id="GO:0016757">
    <property type="term" value="F:glycosyltransferase activity"/>
    <property type="evidence" value="ECO:0007669"/>
    <property type="project" value="UniProtKB-KW"/>
</dbReference>
<feature type="domain" description="Sulfotransferase" evidence="10">
    <location>
        <begin position="310"/>
        <end position="548"/>
    </location>
</feature>
<keyword evidence="2" id="KW-0328">Glycosyltransferase</keyword>
<evidence type="ECO:0000256" key="7">
    <source>
        <dbReference type="ARBA" id="ARBA00023136"/>
    </source>
</evidence>
<evidence type="ECO:0000256" key="2">
    <source>
        <dbReference type="ARBA" id="ARBA00022676"/>
    </source>
</evidence>
<keyword evidence="5" id="KW-0735">Signal-anchor</keyword>
<evidence type="ECO:0000256" key="3">
    <source>
        <dbReference type="ARBA" id="ARBA00022679"/>
    </source>
</evidence>
<dbReference type="Gene3D" id="3.90.550.50">
    <property type="match status" value="1"/>
</dbReference>
<keyword evidence="3 12" id="KW-0808">Transferase</keyword>
<organism evidence="12 13">
    <name type="scientific">Chrysochromulina tobinii</name>
    <dbReference type="NCBI Taxonomy" id="1460289"/>
    <lineage>
        <taxon>Eukaryota</taxon>
        <taxon>Haptista</taxon>
        <taxon>Haptophyta</taxon>
        <taxon>Prymnesiophyceae</taxon>
        <taxon>Prymnesiales</taxon>
        <taxon>Chrysochromulinaceae</taxon>
        <taxon>Chrysochromulina</taxon>
    </lineage>
</organism>
<dbReference type="InterPro" id="IPR006594">
    <property type="entry name" value="LisH"/>
</dbReference>
<feature type="domain" description="Fringe-like glycosyltransferase" evidence="11">
    <location>
        <begin position="136"/>
        <end position="233"/>
    </location>
</feature>
<feature type="coiled-coil region" evidence="8">
    <location>
        <begin position="766"/>
        <end position="825"/>
    </location>
</feature>
<feature type="coiled-coil region" evidence="8">
    <location>
        <begin position="879"/>
        <end position="963"/>
    </location>
</feature>
<dbReference type="InterPro" id="IPR027417">
    <property type="entry name" value="P-loop_NTPase"/>
</dbReference>
<feature type="compositionally biased region" description="Basic and acidic residues" evidence="9">
    <location>
        <begin position="65"/>
        <end position="78"/>
    </location>
</feature>
<evidence type="ECO:0000313" key="13">
    <source>
        <dbReference type="Proteomes" id="UP000037460"/>
    </source>
</evidence>
<dbReference type="GO" id="GO:0060287">
    <property type="term" value="P:epithelial cilium movement involved in determination of left/right asymmetry"/>
    <property type="evidence" value="ECO:0007669"/>
    <property type="project" value="TreeGrafter"/>
</dbReference>
<dbReference type="OrthoDB" id="8068875at2759"/>
<evidence type="ECO:0000259" key="11">
    <source>
        <dbReference type="Pfam" id="PF02434"/>
    </source>
</evidence>
<gene>
    <name evidence="12" type="ORF">Ctob_007103</name>
</gene>
<evidence type="ECO:0000313" key="12">
    <source>
        <dbReference type="EMBL" id="KOO31329.1"/>
    </source>
</evidence>
<dbReference type="EMBL" id="JWZX01002037">
    <property type="protein sequence ID" value="KOO31329.1"/>
    <property type="molecule type" value="Genomic_DNA"/>
</dbReference>
<feature type="region of interest" description="Disordered" evidence="9">
    <location>
        <begin position="38"/>
        <end position="78"/>
    </location>
</feature>
<dbReference type="PANTHER" id="PTHR39063">
    <property type="entry name" value="ORAL-FACIAL-DIGITAL SYNDROME 1 PROTEIN HOMOLOG"/>
    <property type="match status" value="1"/>
</dbReference>
<accession>A0A0M0JXN6</accession>
<dbReference type="InterPro" id="IPR000863">
    <property type="entry name" value="Sulfotransferase_dom"/>
</dbReference>
<dbReference type="PANTHER" id="PTHR39063:SF1">
    <property type="entry name" value="OFD1 CENTRIOLE AND CENTRIOLAR SATELLITE PROTEIN"/>
    <property type="match status" value="1"/>
</dbReference>
<evidence type="ECO:0000256" key="5">
    <source>
        <dbReference type="ARBA" id="ARBA00022968"/>
    </source>
</evidence>
<evidence type="ECO:0000259" key="10">
    <source>
        <dbReference type="Pfam" id="PF00685"/>
    </source>
</evidence>
<dbReference type="Proteomes" id="UP000037460">
    <property type="component" value="Unassembled WGS sequence"/>
</dbReference>
<dbReference type="Pfam" id="PF02434">
    <property type="entry name" value="Fringe"/>
    <property type="match status" value="1"/>
</dbReference>
<protein>
    <submittedName>
        <fullName evidence="12">Sulfotransferase</fullName>
    </submittedName>
</protein>
<feature type="region of interest" description="Disordered" evidence="9">
    <location>
        <begin position="979"/>
        <end position="998"/>
    </location>
</feature>
<reference evidence="13" key="1">
    <citation type="journal article" date="2015" name="PLoS Genet.">
        <title>Genome Sequence and Transcriptome Analyses of Chrysochromulina tobin: Metabolic Tools for Enhanced Algal Fitness in the Prominent Order Prymnesiales (Haptophyceae).</title>
        <authorList>
            <person name="Hovde B.T."/>
            <person name="Deodato C.R."/>
            <person name="Hunsperger H.M."/>
            <person name="Ryken S.A."/>
            <person name="Yost W."/>
            <person name="Jha R.K."/>
            <person name="Patterson J."/>
            <person name="Monnat R.J. Jr."/>
            <person name="Barlow S.B."/>
            <person name="Starkenburg S.R."/>
            <person name="Cattolico R.A."/>
        </authorList>
    </citation>
    <scope>NUCLEOTIDE SEQUENCE</scope>
    <source>
        <strain evidence="13">CCMP291</strain>
    </source>
</reference>
<dbReference type="Pfam" id="PF00685">
    <property type="entry name" value="Sulfotransfer_1"/>
    <property type="match status" value="1"/>
</dbReference>
<keyword evidence="13" id="KW-1185">Reference proteome</keyword>
<evidence type="ECO:0000256" key="6">
    <source>
        <dbReference type="ARBA" id="ARBA00022989"/>
    </source>
</evidence>
<dbReference type="InterPro" id="IPR055289">
    <property type="entry name" value="OFD1"/>
</dbReference>
<name>A0A0M0JXN6_9EUKA</name>
<evidence type="ECO:0000256" key="4">
    <source>
        <dbReference type="ARBA" id="ARBA00022692"/>
    </source>
</evidence>
<keyword evidence="4" id="KW-0812">Transmembrane</keyword>
<dbReference type="PROSITE" id="PS50896">
    <property type="entry name" value="LISH"/>
    <property type="match status" value="1"/>
</dbReference>
<dbReference type="SUPFAM" id="SSF52540">
    <property type="entry name" value="P-loop containing nucleoside triphosphate hydrolases"/>
    <property type="match status" value="1"/>
</dbReference>
<proteinExistence type="predicted"/>
<evidence type="ECO:0000256" key="1">
    <source>
        <dbReference type="ARBA" id="ARBA00004606"/>
    </source>
</evidence>
<evidence type="ECO:0000256" key="8">
    <source>
        <dbReference type="SAM" id="Coils"/>
    </source>
</evidence>
<dbReference type="InterPro" id="IPR003378">
    <property type="entry name" value="Fringe-like_glycosylTrfase"/>
</dbReference>
<keyword evidence="8" id="KW-0175">Coiled coil</keyword>
<dbReference type="GO" id="GO:0005576">
    <property type="term" value="C:extracellular region"/>
    <property type="evidence" value="ECO:0007669"/>
    <property type="project" value="GOC"/>
</dbReference>
<sequence length="998" mass="111952">MARETKLQGVIDDCEATWARPFRRVYYHADRSVAQQSHPISRGRYGVSRNFAKPTATAPGTSSKGRSDNSSDGDDRFRQDDRRHRIAALMLPERPDSGGEHWKISHDKGMGWNTWLRFKMKAIFEWSVRARWSELRDVRWHVYVDDDTYVLKEPLMQLLRRYSSDTPHYFGRPLQEEGYPGFVGGGAGIVMSRAAAQSLLSLQDSGECDPLNLKWVDRIHQGGDAWLGDCAEAAGVSVDMEYGFYPQPPVANLFHLYSDAVCFHGVEDHREFHRELEAFASSDASNQQTGRRTDPRCTPVFVNHKYTCLPHFIIGGVPKAGTTSLYKYLLQHPEVVPAKDKELTFWGNFFSPKRRPGREEVMTKYLDKFPQVTPHDFKVTGEATPGYLYCLTCPTYILKYIPRIRLLFTLRNPVTRAYSEYLNKRVDRTVMRYLHKRINNKMDKELSDKAPPFARLVEDVARTMESCGEPNRTYSMMDEYTEEMERDRCYVNPFVGEGRYARYLKQWLEVYPPSQILLLNFDEWTDAPAHSMERVRTFLDLAPFTFELDKAHNTHLSRSVHVQQDGASNRSSIAEQSVEAGISYSTHCILHEFFAPFQDDLDTLLSGHTIVYAAEGTAALATNLKSVLSTNGMLDNLKTQLRVHLLQEIKRGGGSLAPPTSAASSSRPAASLRQRAIDSLVLAHLSASAYEYTASVFAPEASLSDGPLAPSEICSVLGLPAGSASAANGGSPLVTALTAASRQAAQPPAAPDVPSADGHMSALALRASLETQLKQVDAQAAVARSEAASASPTLALQQHMLTYQREADEAASKQLQAEVARLRESEGARIRTEERAAARAELDRVLQEQQTWHAKQVAAMRRQEIEAREALRKREADFEAKAYEQRQRLLSEAERLRAREALLAMETEARANELKAQAEMLATQKAVLERDMTSVRRAREVELQAAQAELAAAGRELRITHQQRLLEVARQQGELEEQLSLAHAERDRTAGEVTRAPS</sequence>
<dbReference type="GO" id="GO:0008146">
    <property type="term" value="F:sulfotransferase activity"/>
    <property type="evidence" value="ECO:0007669"/>
    <property type="project" value="InterPro"/>
</dbReference>
<comment type="caution">
    <text evidence="12">The sequence shown here is derived from an EMBL/GenBank/DDBJ whole genome shotgun (WGS) entry which is preliminary data.</text>
</comment>
<dbReference type="GO" id="GO:0036064">
    <property type="term" value="C:ciliary basal body"/>
    <property type="evidence" value="ECO:0007669"/>
    <property type="project" value="TreeGrafter"/>
</dbReference>
<comment type="subcellular location">
    <subcellularLocation>
        <location evidence="1">Membrane</location>
        <topology evidence="1">Single-pass type II membrane protein</topology>
    </subcellularLocation>
</comment>
<keyword evidence="6" id="KW-1133">Transmembrane helix</keyword>
<dbReference type="GO" id="GO:0016020">
    <property type="term" value="C:membrane"/>
    <property type="evidence" value="ECO:0007669"/>
    <property type="project" value="UniProtKB-SubCell"/>
</dbReference>
<keyword evidence="7" id="KW-0472">Membrane</keyword>